<dbReference type="AlphaFoldDB" id="A0A5J4WFB2"/>
<organism evidence="1 2">
    <name type="scientific">Streblomastix strix</name>
    <dbReference type="NCBI Taxonomy" id="222440"/>
    <lineage>
        <taxon>Eukaryota</taxon>
        <taxon>Metamonada</taxon>
        <taxon>Preaxostyla</taxon>
        <taxon>Oxymonadida</taxon>
        <taxon>Streblomastigidae</taxon>
        <taxon>Streblomastix</taxon>
    </lineage>
</organism>
<evidence type="ECO:0000313" key="2">
    <source>
        <dbReference type="Proteomes" id="UP000324800"/>
    </source>
</evidence>
<reference evidence="1 2" key="1">
    <citation type="submission" date="2019-03" db="EMBL/GenBank/DDBJ databases">
        <title>Single cell metagenomics reveals metabolic interactions within the superorganism composed of flagellate Streblomastix strix and complex community of Bacteroidetes bacteria on its surface.</title>
        <authorList>
            <person name="Treitli S.C."/>
            <person name="Kolisko M."/>
            <person name="Husnik F."/>
            <person name="Keeling P."/>
            <person name="Hampl V."/>
        </authorList>
    </citation>
    <scope>NUCLEOTIDE SEQUENCE [LARGE SCALE GENOMIC DNA]</scope>
    <source>
        <strain evidence="1">ST1C</strain>
    </source>
</reference>
<comment type="caution">
    <text evidence="1">The sequence shown here is derived from an EMBL/GenBank/DDBJ whole genome shotgun (WGS) entry which is preliminary data.</text>
</comment>
<evidence type="ECO:0000313" key="1">
    <source>
        <dbReference type="EMBL" id="KAA6393105.1"/>
    </source>
</evidence>
<protein>
    <submittedName>
        <fullName evidence="1">Uncharacterized protein</fullName>
    </submittedName>
</protein>
<sequence>MLHCLSFQNFFGLLRYDQIPTVEHITPFLTLQAPKAEPSAFDRDFETSSQTKVSPNLDCSIGFVFRSSCSSLHFLSNTSCNHLLVALTKPGLTLILSISVPCTSFFCRFLSDSLSDSYIGDLDLSLNLDLKQDLDLYLCQEFNLLRKQDQGLPCRFLCQL</sequence>
<accession>A0A5J4WFB2</accession>
<name>A0A5J4WFB2_9EUKA</name>
<proteinExistence type="predicted"/>
<dbReference type="Proteomes" id="UP000324800">
    <property type="component" value="Unassembled WGS sequence"/>
</dbReference>
<dbReference type="EMBL" id="SNRW01002338">
    <property type="protein sequence ID" value="KAA6393105.1"/>
    <property type="molecule type" value="Genomic_DNA"/>
</dbReference>
<gene>
    <name evidence="1" type="ORF">EZS28_011369</name>
</gene>